<dbReference type="Gene3D" id="2.40.30.30">
    <property type="entry name" value="Riboflavin kinase-like"/>
    <property type="match status" value="1"/>
</dbReference>
<dbReference type="PANTHER" id="PTHR22749">
    <property type="entry name" value="RIBOFLAVIN KINASE/FMN ADENYLYLTRANSFERASE"/>
    <property type="match status" value="1"/>
</dbReference>
<dbReference type="AlphaFoldDB" id="A0A9E2BJJ6"/>
<dbReference type="CDD" id="cd02064">
    <property type="entry name" value="FAD_synthetase_N"/>
    <property type="match status" value="1"/>
</dbReference>
<dbReference type="EC" id="2.7.7.2" evidence="14"/>
<comment type="catalytic activity">
    <reaction evidence="12 14">
        <text>riboflavin + ATP = FMN + ADP + H(+)</text>
        <dbReference type="Rhea" id="RHEA:14357"/>
        <dbReference type="ChEBI" id="CHEBI:15378"/>
        <dbReference type="ChEBI" id="CHEBI:30616"/>
        <dbReference type="ChEBI" id="CHEBI:57986"/>
        <dbReference type="ChEBI" id="CHEBI:58210"/>
        <dbReference type="ChEBI" id="CHEBI:456216"/>
        <dbReference type="EC" id="2.7.1.26"/>
    </reaction>
</comment>
<dbReference type="GO" id="GO:0008531">
    <property type="term" value="F:riboflavin kinase activity"/>
    <property type="evidence" value="ECO:0007669"/>
    <property type="project" value="UniProtKB-UniRule"/>
</dbReference>
<evidence type="ECO:0000256" key="6">
    <source>
        <dbReference type="ARBA" id="ARBA00022695"/>
    </source>
</evidence>
<comment type="similarity">
    <text evidence="14">Belongs to the ribF family.</text>
</comment>
<sequence length="298" mass="33382">MQSLVIIGSFDGVHLGHQQLIKEAKDRALKCGLLLTAITFEPQPSLFFNRTSKVLSSLEERLLLLKKYGVPRVEVVDFESVYNSTAEEFLRGIHTEMQVCQVVVGENFTFGKDKGGEASDLVKYASEIGMEARVVPLFSNSSGPISSSKIRILINEGKLEEANSMLGHPYLIYGVVVAGNKIGTQIGYETANMRHPGYKLLPPLGVYASWVNYKGNFYMGVLNIGISPTFNRNSIVPEVHILDYSQNLMGDFLEIYPVKYLREEKKFSGPEELRLAISRDIEKTRYLLNMVSVPDFMV</sequence>
<dbReference type="InterPro" id="IPR023465">
    <property type="entry name" value="Riboflavin_kinase_dom_sf"/>
</dbReference>
<keyword evidence="8 14" id="KW-0418">Kinase</keyword>
<evidence type="ECO:0000313" key="17">
    <source>
        <dbReference type="Proteomes" id="UP000811545"/>
    </source>
</evidence>
<evidence type="ECO:0000313" key="16">
    <source>
        <dbReference type="EMBL" id="MBT9144264.1"/>
    </source>
</evidence>
<evidence type="ECO:0000256" key="12">
    <source>
        <dbReference type="ARBA" id="ARBA00047880"/>
    </source>
</evidence>
<keyword evidence="4 14" id="KW-0288">FMN</keyword>
<evidence type="ECO:0000256" key="9">
    <source>
        <dbReference type="ARBA" id="ARBA00022827"/>
    </source>
</evidence>
<dbReference type="Gene3D" id="3.40.50.620">
    <property type="entry name" value="HUPs"/>
    <property type="match status" value="1"/>
</dbReference>
<dbReference type="InterPro" id="IPR014729">
    <property type="entry name" value="Rossmann-like_a/b/a_fold"/>
</dbReference>
<organism evidence="16 17">
    <name type="scientific">Psychracetigena formicireducens</name>
    <dbReference type="NCBI Taxonomy" id="2986056"/>
    <lineage>
        <taxon>Bacteria</taxon>
        <taxon>Bacillati</taxon>
        <taxon>Candidatus Lithacetigenota</taxon>
        <taxon>Candidatus Psychracetigena</taxon>
    </lineage>
</organism>
<comment type="pathway">
    <text evidence="2 14">Cofactor biosynthesis; FMN biosynthesis; FMN from riboflavin (ATP route): step 1/1.</text>
</comment>
<evidence type="ECO:0000256" key="2">
    <source>
        <dbReference type="ARBA" id="ARBA00005201"/>
    </source>
</evidence>
<comment type="catalytic activity">
    <reaction evidence="13 14">
        <text>FMN + ATP + H(+) = FAD + diphosphate</text>
        <dbReference type="Rhea" id="RHEA:17237"/>
        <dbReference type="ChEBI" id="CHEBI:15378"/>
        <dbReference type="ChEBI" id="CHEBI:30616"/>
        <dbReference type="ChEBI" id="CHEBI:33019"/>
        <dbReference type="ChEBI" id="CHEBI:57692"/>
        <dbReference type="ChEBI" id="CHEBI:58210"/>
        <dbReference type="EC" id="2.7.7.2"/>
    </reaction>
</comment>
<dbReference type="EC" id="2.7.1.26" evidence="14"/>
<dbReference type="NCBIfam" id="TIGR00125">
    <property type="entry name" value="cyt_tran_rel"/>
    <property type="match status" value="1"/>
</dbReference>
<evidence type="ECO:0000256" key="5">
    <source>
        <dbReference type="ARBA" id="ARBA00022679"/>
    </source>
</evidence>
<dbReference type="SUPFAM" id="SSF52374">
    <property type="entry name" value="Nucleotidylyl transferase"/>
    <property type="match status" value="1"/>
</dbReference>
<comment type="caution">
    <text evidence="16">The sequence shown here is derived from an EMBL/GenBank/DDBJ whole genome shotgun (WGS) entry which is preliminary data.</text>
</comment>
<evidence type="ECO:0000256" key="11">
    <source>
        <dbReference type="ARBA" id="ARBA00023268"/>
    </source>
</evidence>
<evidence type="ECO:0000256" key="7">
    <source>
        <dbReference type="ARBA" id="ARBA00022741"/>
    </source>
</evidence>
<dbReference type="NCBIfam" id="TIGR00083">
    <property type="entry name" value="ribF"/>
    <property type="match status" value="1"/>
</dbReference>
<dbReference type="GO" id="GO:0005524">
    <property type="term" value="F:ATP binding"/>
    <property type="evidence" value="ECO:0007669"/>
    <property type="project" value="UniProtKB-UniRule"/>
</dbReference>
<proteinExistence type="inferred from homology"/>
<evidence type="ECO:0000256" key="8">
    <source>
        <dbReference type="ARBA" id="ARBA00022777"/>
    </source>
</evidence>
<keyword evidence="7 14" id="KW-0547">Nucleotide-binding</keyword>
<keyword evidence="11" id="KW-0511">Multifunctional enzyme</keyword>
<keyword evidence="10 14" id="KW-0067">ATP-binding</keyword>
<dbReference type="GO" id="GO:0009398">
    <property type="term" value="P:FMN biosynthetic process"/>
    <property type="evidence" value="ECO:0007669"/>
    <property type="project" value="UniProtKB-UniRule"/>
</dbReference>
<dbReference type="SUPFAM" id="SSF82114">
    <property type="entry name" value="Riboflavin kinase-like"/>
    <property type="match status" value="1"/>
</dbReference>
<dbReference type="GO" id="GO:0006747">
    <property type="term" value="P:FAD biosynthetic process"/>
    <property type="evidence" value="ECO:0007669"/>
    <property type="project" value="UniProtKB-UniRule"/>
</dbReference>
<keyword evidence="3 14" id="KW-0285">Flavoprotein</keyword>
<keyword evidence="5 14" id="KW-0808">Transferase</keyword>
<dbReference type="GO" id="GO:0003919">
    <property type="term" value="F:FMN adenylyltransferase activity"/>
    <property type="evidence" value="ECO:0007669"/>
    <property type="project" value="UniProtKB-UniRule"/>
</dbReference>
<dbReference type="Pfam" id="PF06574">
    <property type="entry name" value="FAD_syn"/>
    <property type="match status" value="1"/>
</dbReference>
<feature type="domain" description="Riboflavin kinase" evidence="15">
    <location>
        <begin position="165"/>
        <end position="289"/>
    </location>
</feature>
<dbReference type="Proteomes" id="UP000811545">
    <property type="component" value="Unassembled WGS sequence"/>
</dbReference>
<protein>
    <recommendedName>
        <fullName evidence="14">Riboflavin biosynthesis protein</fullName>
    </recommendedName>
    <domain>
        <recommendedName>
            <fullName evidence="14">Riboflavin kinase</fullName>
            <ecNumber evidence="14">2.7.1.26</ecNumber>
        </recommendedName>
        <alternativeName>
            <fullName evidence="14">Flavokinase</fullName>
        </alternativeName>
    </domain>
    <domain>
        <recommendedName>
            <fullName evidence="14">FMN adenylyltransferase</fullName>
            <ecNumber evidence="14">2.7.7.2</ecNumber>
        </recommendedName>
        <alternativeName>
            <fullName evidence="14">FAD pyrophosphorylase</fullName>
        </alternativeName>
        <alternativeName>
            <fullName evidence="14">FAD synthase</fullName>
        </alternativeName>
    </domain>
</protein>
<evidence type="ECO:0000256" key="1">
    <source>
        <dbReference type="ARBA" id="ARBA00004726"/>
    </source>
</evidence>
<dbReference type="InterPro" id="IPR004821">
    <property type="entry name" value="Cyt_trans-like"/>
</dbReference>
<evidence type="ECO:0000256" key="14">
    <source>
        <dbReference type="PIRNR" id="PIRNR004491"/>
    </source>
</evidence>
<dbReference type="Pfam" id="PF01687">
    <property type="entry name" value="Flavokinase"/>
    <property type="match status" value="1"/>
</dbReference>
<gene>
    <name evidence="16" type="primary">ribF</name>
    <name evidence="16" type="ORF">DDT42_00096</name>
</gene>
<evidence type="ECO:0000256" key="3">
    <source>
        <dbReference type="ARBA" id="ARBA00022630"/>
    </source>
</evidence>
<dbReference type="InterPro" id="IPR015864">
    <property type="entry name" value="FAD_synthase"/>
</dbReference>
<evidence type="ECO:0000259" key="15">
    <source>
        <dbReference type="SMART" id="SM00904"/>
    </source>
</evidence>
<dbReference type="InterPro" id="IPR023468">
    <property type="entry name" value="Riboflavin_kinase"/>
</dbReference>
<accession>A0A9E2BJJ6</accession>
<keyword evidence="6 14" id="KW-0548">Nucleotidyltransferase</keyword>
<reference evidence="16 17" key="1">
    <citation type="journal article" date="2021" name="bioRxiv">
        <title>Unique metabolic strategies in Hadean analogues reveal hints for primordial physiology.</title>
        <authorList>
            <person name="Nobu M.K."/>
            <person name="Nakai R."/>
            <person name="Tamazawa S."/>
            <person name="Mori H."/>
            <person name="Toyoda A."/>
            <person name="Ijiri A."/>
            <person name="Suzuki S."/>
            <person name="Kurokawa K."/>
            <person name="Kamagata Y."/>
            <person name="Tamaki H."/>
        </authorList>
    </citation>
    <scope>NUCLEOTIDE SEQUENCE [LARGE SCALE GENOMIC DNA]</scope>
    <source>
        <strain evidence="16">BS525</strain>
    </source>
</reference>
<dbReference type="NCBIfam" id="NF004162">
    <property type="entry name" value="PRK05627.1-5"/>
    <property type="match status" value="1"/>
</dbReference>
<evidence type="ECO:0000256" key="13">
    <source>
        <dbReference type="ARBA" id="ARBA00049494"/>
    </source>
</evidence>
<dbReference type="InterPro" id="IPR002606">
    <property type="entry name" value="Riboflavin_kinase_bac"/>
</dbReference>
<dbReference type="GO" id="GO:0009231">
    <property type="term" value="P:riboflavin biosynthetic process"/>
    <property type="evidence" value="ECO:0007669"/>
    <property type="project" value="InterPro"/>
</dbReference>
<comment type="pathway">
    <text evidence="1 14">Cofactor biosynthesis; FAD biosynthesis; FAD from FMN: step 1/1.</text>
</comment>
<dbReference type="EMBL" id="QLTW01000002">
    <property type="protein sequence ID" value="MBT9144264.1"/>
    <property type="molecule type" value="Genomic_DNA"/>
</dbReference>
<dbReference type="PANTHER" id="PTHR22749:SF6">
    <property type="entry name" value="RIBOFLAVIN KINASE"/>
    <property type="match status" value="1"/>
</dbReference>
<evidence type="ECO:0000256" key="10">
    <source>
        <dbReference type="ARBA" id="ARBA00022840"/>
    </source>
</evidence>
<dbReference type="InterPro" id="IPR015865">
    <property type="entry name" value="Riboflavin_kinase_bac/euk"/>
</dbReference>
<name>A0A9E2BJJ6_PSYF1</name>
<evidence type="ECO:0000256" key="4">
    <source>
        <dbReference type="ARBA" id="ARBA00022643"/>
    </source>
</evidence>
<dbReference type="PIRSF" id="PIRSF004491">
    <property type="entry name" value="FAD_Synth"/>
    <property type="match status" value="1"/>
</dbReference>
<dbReference type="SMART" id="SM00904">
    <property type="entry name" value="Flavokinase"/>
    <property type="match status" value="1"/>
</dbReference>
<keyword evidence="9 14" id="KW-0274">FAD</keyword>